<proteinExistence type="predicted"/>
<name>A0A0F9BVW5_9ZZZZ</name>
<feature type="transmembrane region" description="Helical" evidence="1">
    <location>
        <begin position="55"/>
        <end position="74"/>
    </location>
</feature>
<keyword evidence="1" id="KW-0472">Membrane</keyword>
<dbReference type="PANTHER" id="PTHR12064">
    <property type="entry name" value="METAL TRANSPORTER CNNM"/>
    <property type="match status" value="1"/>
</dbReference>
<dbReference type="InterPro" id="IPR045095">
    <property type="entry name" value="ACDP"/>
</dbReference>
<protein>
    <recommendedName>
        <fullName evidence="2">CNNM transmembrane domain-containing protein</fullName>
    </recommendedName>
</protein>
<feature type="transmembrane region" description="Helical" evidence="1">
    <location>
        <begin position="80"/>
        <end position="98"/>
    </location>
</feature>
<dbReference type="EMBL" id="LAZR01049905">
    <property type="protein sequence ID" value="KKK88546.1"/>
    <property type="molecule type" value="Genomic_DNA"/>
</dbReference>
<sequence length="345" mass="39075">MTLLTWLGIAFCISQYAMFSGLNLAFFSVSRLRLEIEAAKDNRQAKRILSLREDSNFLLSTILWGNVGVNVLLVMLSNSVLTGLTAFLFSTLLITFGGEIMPQAYFSRHALRMASLLSPVIRFYQFILFPVAKLTALILDKWLGAEAIEYFKEKDFRELIKIHAGSEESNINRMEGRGALNFLAIDALPVTAEGEVIDPESIVTLEFEGDRPVFPAVSPSSADEFLKQIHLSEKKWVIIVDSEGEPRIALNSDSFLRSTLFNTEPFNPYVHCHHPIIVKSGKTRLGEIITRLKVHPLRTGDDEDLILYWDDEKRIITGADILGRLLRGIVQNRDVYFERLVPRED</sequence>
<reference evidence="3" key="1">
    <citation type="journal article" date="2015" name="Nature">
        <title>Complex archaea that bridge the gap between prokaryotes and eukaryotes.</title>
        <authorList>
            <person name="Spang A."/>
            <person name="Saw J.H."/>
            <person name="Jorgensen S.L."/>
            <person name="Zaremba-Niedzwiedzka K."/>
            <person name="Martijn J."/>
            <person name="Lind A.E."/>
            <person name="van Eijk R."/>
            <person name="Schleper C."/>
            <person name="Guy L."/>
            <person name="Ettema T.J."/>
        </authorList>
    </citation>
    <scope>NUCLEOTIDE SEQUENCE</scope>
</reference>
<evidence type="ECO:0000259" key="2">
    <source>
        <dbReference type="PROSITE" id="PS51846"/>
    </source>
</evidence>
<feature type="transmembrane region" description="Helical" evidence="1">
    <location>
        <begin position="110"/>
        <end position="131"/>
    </location>
</feature>
<evidence type="ECO:0000256" key="1">
    <source>
        <dbReference type="SAM" id="Phobius"/>
    </source>
</evidence>
<dbReference type="GO" id="GO:0010960">
    <property type="term" value="P:magnesium ion homeostasis"/>
    <property type="evidence" value="ECO:0007669"/>
    <property type="project" value="InterPro"/>
</dbReference>
<dbReference type="Pfam" id="PF01595">
    <property type="entry name" value="CNNM"/>
    <property type="match status" value="1"/>
</dbReference>
<feature type="transmembrane region" description="Helical" evidence="1">
    <location>
        <begin position="6"/>
        <end position="34"/>
    </location>
</feature>
<accession>A0A0F9BVW5</accession>
<gene>
    <name evidence="3" type="ORF">LCGC14_2742090</name>
</gene>
<organism evidence="3">
    <name type="scientific">marine sediment metagenome</name>
    <dbReference type="NCBI Taxonomy" id="412755"/>
    <lineage>
        <taxon>unclassified sequences</taxon>
        <taxon>metagenomes</taxon>
        <taxon>ecological metagenomes</taxon>
    </lineage>
</organism>
<comment type="caution">
    <text evidence="3">The sequence shown here is derived from an EMBL/GenBank/DDBJ whole genome shotgun (WGS) entry which is preliminary data.</text>
</comment>
<dbReference type="AlphaFoldDB" id="A0A0F9BVW5"/>
<feature type="domain" description="CNNM transmembrane" evidence="2">
    <location>
        <begin position="1"/>
        <end position="175"/>
    </location>
</feature>
<keyword evidence="1" id="KW-0812">Transmembrane</keyword>
<evidence type="ECO:0000313" key="3">
    <source>
        <dbReference type="EMBL" id="KKK88546.1"/>
    </source>
</evidence>
<keyword evidence="1" id="KW-1133">Transmembrane helix</keyword>
<dbReference type="PANTHER" id="PTHR12064:SF94">
    <property type="entry name" value="UNEXTENDED PROTEIN"/>
    <property type="match status" value="1"/>
</dbReference>
<dbReference type="PROSITE" id="PS51846">
    <property type="entry name" value="CNNM"/>
    <property type="match status" value="1"/>
</dbReference>
<dbReference type="InterPro" id="IPR002550">
    <property type="entry name" value="CNNM"/>
</dbReference>